<accession>A0A939DQ90</accession>
<dbReference type="InterPro" id="IPR011990">
    <property type="entry name" value="TPR-like_helical_dom_sf"/>
</dbReference>
<dbReference type="PANTHER" id="PTHR44227">
    <property type="match status" value="1"/>
</dbReference>
<dbReference type="PROSITE" id="PS50005">
    <property type="entry name" value="TPR"/>
    <property type="match status" value="1"/>
</dbReference>
<evidence type="ECO:0000256" key="1">
    <source>
        <dbReference type="ARBA" id="ARBA00022737"/>
    </source>
</evidence>
<dbReference type="GO" id="GO:0000030">
    <property type="term" value="F:mannosyltransferase activity"/>
    <property type="evidence" value="ECO:0007669"/>
    <property type="project" value="TreeGrafter"/>
</dbReference>
<dbReference type="GO" id="GO:0030968">
    <property type="term" value="P:endoplasmic reticulum unfolded protein response"/>
    <property type="evidence" value="ECO:0007669"/>
    <property type="project" value="TreeGrafter"/>
</dbReference>
<reference evidence="4" key="1">
    <citation type="submission" date="2021-03" db="EMBL/GenBank/DDBJ databases">
        <title>novel species isolated from a fishpond in China.</title>
        <authorList>
            <person name="Lu H."/>
            <person name="Cai Z."/>
        </authorList>
    </citation>
    <scope>NUCLEOTIDE SEQUENCE</scope>
    <source>
        <strain evidence="4">JCM 30855</strain>
    </source>
</reference>
<dbReference type="EMBL" id="JAFKCV010000010">
    <property type="protein sequence ID" value="MBN7826807.1"/>
    <property type="molecule type" value="Genomic_DNA"/>
</dbReference>
<organism evidence="4 5">
    <name type="scientific">Bowmanella dokdonensis</name>
    <dbReference type="NCBI Taxonomy" id="751969"/>
    <lineage>
        <taxon>Bacteria</taxon>
        <taxon>Pseudomonadati</taxon>
        <taxon>Pseudomonadota</taxon>
        <taxon>Gammaproteobacteria</taxon>
        <taxon>Alteromonadales</taxon>
        <taxon>Alteromonadaceae</taxon>
        <taxon>Bowmanella</taxon>
    </lineage>
</organism>
<dbReference type="GO" id="GO:0035269">
    <property type="term" value="P:protein O-linked glycosylation via mannose"/>
    <property type="evidence" value="ECO:0007669"/>
    <property type="project" value="TreeGrafter"/>
</dbReference>
<name>A0A939DQ90_9ALTE</name>
<keyword evidence="1" id="KW-0677">Repeat</keyword>
<dbReference type="Pfam" id="PF14559">
    <property type="entry name" value="TPR_19"/>
    <property type="match status" value="1"/>
</dbReference>
<dbReference type="Gene3D" id="3.40.50.10610">
    <property type="entry name" value="ABC-type transport auxiliary lipoprotein component"/>
    <property type="match status" value="1"/>
</dbReference>
<dbReference type="AlphaFoldDB" id="A0A939DQ90"/>
<comment type="caution">
    <text evidence="4">The sequence shown here is derived from an EMBL/GenBank/DDBJ whole genome shotgun (WGS) entry which is preliminary data.</text>
</comment>
<protein>
    <recommendedName>
        <fullName evidence="6">Tetratricopeptide repeat protein</fullName>
    </recommendedName>
</protein>
<evidence type="ECO:0008006" key="6">
    <source>
        <dbReference type="Google" id="ProtNLM"/>
    </source>
</evidence>
<feature type="repeat" description="TPR" evidence="3">
    <location>
        <begin position="265"/>
        <end position="298"/>
    </location>
</feature>
<dbReference type="InterPro" id="IPR052346">
    <property type="entry name" value="O-mannosyl-transferase_TMTC"/>
</dbReference>
<evidence type="ECO:0000313" key="4">
    <source>
        <dbReference type="EMBL" id="MBN7826807.1"/>
    </source>
</evidence>
<evidence type="ECO:0000256" key="3">
    <source>
        <dbReference type="PROSITE-ProRule" id="PRU00339"/>
    </source>
</evidence>
<dbReference type="InterPro" id="IPR019734">
    <property type="entry name" value="TPR_rpt"/>
</dbReference>
<dbReference type="Gene3D" id="1.25.40.10">
    <property type="entry name" value="Tetratricopeptide repeat domain"/>
    <property type="match status" value="1"/>
</dbReference>
<evidence type="ECO:0000256" key="2">
    <source>
        <dbReference type="ARBA" id="ARBA00022803"/>
    </source>
</evidence>
<dbReference type="RefSeq" id="WP_206574917.1">
    <property type="nucleotide sequence ID" value="NZ_JAFKCV010000010.1"/>
</dbReference>
<evidence type="ECO:0000313" key="5">
    <source>
        <dbReference type="Proteomes" id="UP000664654"/>
    </source>
</evidence>
<keyword evidence="5" id="KW-1185">Reference proteome</keyword>
<sequence>MSPSLAVLPYSNLSEGGEFSYFARGLTETITDSLSRVSGLKLIALASASNTGESDQDAQAMGDKLGVAQVVTGSVEKIGEQVRVHTRLVRVADGKSLWSAVHERQVDNVFAIHDEISQFIVSRLSELMAEQYQLPGSPSAGTVTQQDSSAYLLVLQANALRQGGSGQQLTEAQQLYRQALQLKPDYPQALIGLAAVIRARTTLGDIPREAGFPEALSLAHRAVLLAPDLADAFVQIGEIQYRHFWDFKQADASFQQALAAAPGSATAHAAYGRFLSKVGRHRAAIQQARTALELDPLSPGALASLIIRLIRVNELDQARQLLEQMKQRYPGDANIPWLETNWHIRHQSYNEALQWIALEELAYLRQSLSAMALHFLDRKGQAQKTLNELIATDAEGAAFQIAEVYAQWQQLDLAFVWLDKAFSQGDPGLSELYSSVNLHNLYEDERFFALAARLGLPVLSAQALRQP</sequence>
<keyword evidence="2 3" id="KW-0802">TPR repeat</keyword>
<proteinExistence type="predicted"/>
<gene>
    <name evidence="4" type="ORF">J0A66_16345</name>
</gene>
<dbReference type="SUPFAM" id="SSF48452">
    <property type="entry name" value="TPR-like"/>
    <property type="match status" value="1"/>
</dbReference>
<dbReference type="Proteomes" id="UP000664654">
    <property type="component" value="Unassembled WGS sequence"/>
</dbReference>
<dbReference type="PANTHER" id="PTHR44227:SF3">
    <property type="entry name" value="PROTEIN O-MANNOSYL-TRANSFERASE TMTC4"/>
    <property type="match status" value="1"/>
</dbReference>